<feature type="domain" description="Nudix hydrolase" evidence="4">
    <location>
        <begin position="5"/>
        <end position="143"/>
    </location>
</feature>
<dbReference type="PANTHER" id="PTHR43046">
    <property type="entry name" value="GDP-MANNOSE MANNOSYL HYDROLASE"/>
    <property type="match status" value="1"/>
</dbReference>
<sequence>MIKGYDFIGIAAIPFLHDGKGKYLVGLRTDKCRDEHFTWEPLGGGGVKFGEKIEDAIKREVKEETGSEPFNLEYLGMREPIREHDGKKTHWIAFDYRAEVNPDEVKIMEPDKCAEIRWCTIEEIPTPRHSQFDLFLESYKNKL</sequence>
<dbReference type="Pfam" id="PF00293">
    <property type="entry name" value="NUDIX"/>
    <property type="match status" value="1"/>
</dbReference>
<evidence type="ECO:0000256" key="1">
    <source>
        <dbReference type="ARBA" id="ARBA00001946"/>
    </source>
</evidence>
<evidence type="ECO:0000313" key="6">
    <source>
        <dbReference type="Proteomes" id="UP000177325"/>
    </source>
</evidence>
<dbReference type="AlphaFoldDB" id="A0A1F6FHG5"/>
<dbReference type="PROSITE" id="PS00893">
    <property type="entry name" value="NUDIX_BOX"/>
    <property type="match status" value="1"/>
</dbReference>
<keyword evidence="3" id="KW-0460">Magnesium</keyword>
<organism evidence="5 6">
    <name type="scientific">Candidatus Kaiserbacteria bacterium RIFCSPLOWO2_12_FULL_45_26</name>
    <dbReference type="NCBI Taxonomy" id="1798525"/>
    <lineage>
        <taxon>Bacteria</taxon>
        <taxon>Candidatus Kaiseribacteriota</taxon>
    </lineage>
</organism>
<name>A0A1F6FHG5_9BACT</name>
<dbReference type="EMBL" id="MFMM01000001">
    <property type="protein sequence ID" value="OGG85279.1"/>
    <property type="molecule type" value="Genomic_DNA"/>
</dbReference>
<dbReference type="Proteomes" id="UP000177325">
    <property type="component" value="Unassembled WGS sequence"/>
</dbReference>
<protein>
    <recommendedName>
        <fullName evidence="4">Nudix hydrolase domain-containing protein</fullName>
    </recommendedName>
</protein>
<dbReference type="Gene3D" id="3.90.79.10">
    <property type="entry name" value="Nucleoside Triphosphate Pyrophosphohydrolase"/>
    <property type="match status" value="1"/>
</dbReference>
<dbReference type="InterPro" id="IPR000086">
    <property type="entry name" value="NUDIX_hydrolase_dom"/>
</dbReference>
<evidence type="ECO:0000256" key="2">
    <source>
        <dbReference type="ARBA" id="ARBA00022801"/>
    </source>
</evidence>
<comment type="caution">
    <text evidence="5">The sequence shown here is derived from an EMBL/GenBank/DDBJ whole genome shotgun (WGS) entry which is preliminary data.</text>
</comment>
<evidence type="ECO:0000256" key="3">
    <source>
        <dbReference type="ARBA" id="ARBA00022842"/>
    </source>
</evidence>
<dbReference type="GO" id="GO:0016787">
    <property type="term" value="F:hydrolase activity"/>
    <property type="evidence" value="ECO:0007669"/>
    <property type="project" value="UniProtKB-KW"/>
</dbReference>
<dbReference type="PROSITE" id="PS51462">
    <property type="entry name" value="NUDIX"/>
    <property type="match status" value="1"/>
</dbReference>
<comment type="cofactor">
    <cofactor evidence="1">
        <name>Mg(2+)</name>
        <dbReference type="ChEBI" id="CHEBI:18420"/>
    </cofactor>
</comment>
<dbReference type="PANTHER" id="PTHR43046:SF12">
    <property type="entry name" value="GDP-MANNOSE MANNOSYL HYDROLASE"/>
    <property type="match status" value="1"/>
</dbReference>
<dbReference type="SUPFAM" id="SSF55811">
    <property type="entry name" value="Nudix"/>
    <property type="match status" value="1"/>
</dbReference>
<evidence type="ECO:0000259" key="4">
    <source>
        <dbReference type="PROSITE" id="PS51462"/>
    </source>
</evidence>
<evidence type="ECO:0000313" key="5">
    <source>
        <dbReference type="EMBL" id="OGG85279.1"/>
    </source>
</evidence>
<dbReference type="InterPro" id="IPR015797">
    <property type="entry name" value="NUDIX_hydrolase-like_dom_sf"/>
</dbReference>
<dbReference type="STRING" id="1798525.A3G90_04470"/>
<dbReference type="InterPro" id="IPR020084">
    <property type="entry name" value="NUDIX_hydrolase_CS"/>
</dbReference>
<keyword evidence="2" id="KW-0378">Hydrolase</keyword>
<proteinExistence type="predicted"/>
<gene>
    <name evidence="5" type="ORF">A3G90_04470</name>
</gene>
<reference evidence="5 6" key="1">
    <citation type="journal article" date="2016" name="Nat. Commun.">
        <title>Thousands of microbial genomes shed light on interconnected biogeochemical processes in an aquifer system.</title>
        <authorList>
            <person name="Anantharaman K."/>
            <person name="Brown C.T."/>
            <person name="Hug L.A."/>
            <person name="Sharon I."/>
            <person name="Castelle C.J."/>
            <person name="Probst A.J."/>
            <person name="Thomas B.C."/>
            <person name="Singh A."/>
            <person name="Wilkins M.J."/>
            <person name="Karaoz U."/>
            <person name="Brodie E.L."/>
            <person name="Williams K.H."/>
            <person name="Hubbard S.S."/>
            <person name="Banfield J.F."/>
        </authorList>
    </citation>
    <scope>NUCLEOTIDE SEQUENCE [LARGE SCALE GENOMIC DNA]</scope>
</reference>
<accession>A0A1F6FHG5</accession>